<dbReference type="EMBL" id="BGPR01049991">
    <property type="protein sequence ID" value="GBO26987.1"/>
    <property type="molecule type" value="Genomic_DNA"/>
</dbReference>
<comment type="caution">
    <text evidence="1">The sequence shown here is derived from an EMBL/GenBank/DDBJ whole genome shotgun (WGS) entry which is preliminary data.</text>
</comment>
<evidence type="ECO:0000313" key="1">
    <source>
        <dbReference type="EMBL" id="GBO26987.1"/>
    </source>
</evidence>
<name>A0A4Y2VT66_ARAVE</name>
<sequence>MLPGSIKASLTFDRRELRLPSFLSNFSFAPSCNYIHSLLVCGGEEIRFIMAEVNRASQMRLLKVSCDVPTPSKLRRGGKLVFFLSKNSSGVSSFTLPRTLWANEAADGERKILSGKFITVGPLFNEPLFCEFLYCLPVVQMSSSYVIRIVPKIPKT</sequence>
<evidence type="ECO:0000313" key="2">
    <source>
        <dbReference type="Proteomes" id="UP000499080"/>
    </source>
</evidence>
<dbReference type="AlphaFoldDB" id="A0A4Y2VT66"/>
<accession>A0A4Y2VT66</accession>
<dbReference type="Proteomes" id="UP000499080">
    <property type="component" value="Unassembled WGS sequence"/>
</dbReference>
<reference evidence="1 2" key="1">
    <citation type="journal article" date="2019" name="Sci. Rep.">
        <title>Orb-weaving spider Araneus ventricosus genome elucidates the spidroin gene catalogue.</title>
        <authorList>
            <person name="Kono N."/>
            <person name="Nakamura H."/>
            <person name="Ohtoshi R."/>
            <person name="Moran D.A.P."/>
            <person name="Shinohara A."/>
            <person name="Yoshida Y."/>
            <person name="Fujiwara M."/>
            <person name="Mori M."/>
            <person name="Tomita M."/>
            <person name="Arakawa K."/>
        </authorList>
    </citation>
    <scope>NUCLEOTIDE SEQUENCE [LARGE SCALE GENOMIC DNA]</scope>
</reference>
<keyword evidence="2" id="KW-1185">Reference proteome</keyword>
<protein>
    <submittedName>
        <fullName evidence="1">Uncharacterized protein</fullName>
    </submittedName>
</protein>
<organism evidence="1 2">
    <name type="scientific">Araneus ventricosus</name>
    <name type="common">Orbweaver spider</name>
    <name type="synonym">Epeira ventricosa</name>
    <dbReference type="NCBI Taxonomy" id="182803"/>
    <lineage>
        <taxon>Eukaryota</taxon>
        <taxon>Metazoa</taxon>
        <taxon>Ecdysozoa</taxon>
        <taxon>Arthropoda</taxon>
        <taxon>Chelicerata</taxon>
        <taxon>Arachnida</taxon>
        <taxon>Araneae</taxon>
        <taxon>Araneomorphae</taxon>
        <taxon>Entelegynae</taxon>
        <taxon>Araneoidea</taxon>
        <taxon>Araneidae</taxon>
        <taxon>Araneus</taxon>
    </lineage>
</organism>
<gene>
    <name evidence="1" type="ORF">AVEN_153884_1</name>
</gene>
<proteinExistence type="predicted"/>